<organism evidence="1 2">
    <name type="scientific">Drechslerella dactyloides</name>
    <name type="common">Nematode-trapping fungus</name>
    <name type="synonym">Arthrobotrys dactyloides</name>
    <dbReference type="NCBI Taxonomy" id="74499"/>
    <lineage>
        <taxon>Eukaryota</taxon>
        <taxon>Fungi</taxon>
        <taxon>Dikarya</taxon>
        <taxon>Ascomycota</taxon>
        <taxon>Pezizomycotina</taxon>
        <taxon>Orbiliomycetes</taxon>
        <taxon>Orbiliales</taxon>
        <taxon>Orbiliaceae</taxon>
        <taxon>Drechslerella</taxon>
    </lineage>
</organism>
<accession>A0AAD6IQS9</accession>
<sequence length="256" mass="28334">MRASASSYAYLAIFVGVATLAPCSAAWYFVFLRDPQSTAEFPLVSVYEQTDGDSSCRDVPTFPDDVGKPLRWINVANVPGEPYPVMALAFWTQSSGCAGPPDLIIRYSGDSSRGIYFIDLGGTEPSQGAGLADNYLQFKPLVPSDRWYREYITSYEESLAVNFAEAYNADSGNGILSELGPPENPFPAVYAISDIRYQTVQYHTTSMLRSAKIDWWREGQDISNIPPETAPDILERETENQIEIEDIGPAGTTEFY</sequence>
<dbReference type="Proteomes" id="UP001221413">
    <property type="component" value="Unassembled WGS sequence"/>
</dbReference>
<name>A0AAD6IQS9_DREDA</name>
<proteinExistence type="predicted"/>
<keyword evidence="2" id="KW-1185">Reference proteome</keyword>
<evidence type="ECO:0000313" key="2">
    <source>
        <dbReference type="Proteomes" id="UP001221413"/>
    </source>
</evidence>
<comment type="caution">
    <text evidence="1">The sequence shown here is derived from an EMBL/GenBank/DDBJ whole genome shotgun (WGS) entry which is preliminary data.</text>
</comment>
<dbReference type="AlphaFoldDB" id="A0AAD6IQS9"/>
<reference evidence="1" key="1">
    <citation type="submission" date="2023-01" db="EMBL/GenBank/DDBJ databases">
        <title>The chitinases involved in constricting ring structure development in the nematode-trapping fungus Drechslerella dactyloides.</title>
        <authorList>
            <person name="Wang R."/>
            <person name="Zhang L."/>
            <person name="Tang P."/>
            <person name="Li S."/>
            <person name="Liang L."/>
        </authorList>
    </citation>
    <scope>NUCLEOTIDE SEQUENCE</scope>
    <source>
        <strain evidence="1">YMF1.00031</strain>
    </source>
</reference>
<dbReference type="EMBL" id="JAQGDS010000014">
    <property type="protein sequence ID" value="KAJ6256144.1"/>
    <property type="molecule type" value="Genomic_DNA"/>
</dbReference>
<protein>
    <submittedName>
        <fullName evidence="1">Uncharacterized protein</fullName>
    </submittedName>
</protein>
<evidence type="ECO:0000313" key="1">
    <source>
        <dbReference type="EMBL" id="KAJ6256144.1"/>
    </source>
</evidence>
<gene>
    <name evidence="1" type="ORF">Dda_8979</name>
</gene>